<evidence type="ECO:0000313" key="2">
    <source>
        <dbReference type="Proteomes" id="UP000717328"/>
    </source>
</evidence>
<sequence length="158" mass="17439">MGGNTNTQDFAYYVPNIGAGHAIAKEKSDAKNPVHFKPFKHSQTSSIHTGVPFNDTNWRLIFAEKGQAILRDHLIGLQCGNEPDCYLSHGHCAEPYGPTGYSNEFAALVTAIQNDPQIPMKKMLIGPSLASGLWSPEQLWETGYLERFKGSLTEVTME</sequence>
<proteinExistence type="predicted"/>
<dbReference type="Proteomes" id="UP000717328">
    <property type="component" value="Unassembled WGS sequence"/>
</dbReference>
<protein>
    <recommendedName>
        <fullName evidence="3">Glycoside hydrolase family 79 protein</fullName>
    </recommendedName>
</protein>
<reference evidence="1" key="1">
    <citation type="submission" date="2021-02" db="EMBL/GenBank/DDBJ databases">
        <authorList>
            <person name="Nieuwenhuis M."/>
            <person name="Van De Peppel L.J.J."/>
        </authorList>
    </citation>
    <scope>NUCLEOTIDE SEQUENCE</scope>
    <source>
        <strain evidence="1">D49</strain>
    </source>
</reference>
<dbReference type="EMBL" id="JABCKI010005970">
    <property type="protein sequence ID" value="KAG5636140.1"/>
    <property type="molecule type" value="Genomic_DNA"/>
</dbReference>
<reference evidence="1" key="2">
    <citation type="submission" date="2021-10" db="EMBL/GenBank/DDBJ databases">
        <title>Phylogenomics reveals ancestral predisposition of the termite-cultivated fungus Termitomyces towards a domesticated lifestyle.</title>
        <authorList>
            <person name="Auxier B."/>
            <person name="Grum-Grzhimaylo A."/>
            <person name="Cardenas M.E."/>
            <person name="Lodge J.D."/>
            <person name="Laessoe T."/>
            <person name="Pedersen O."/>
            <person name="Smith M.E."/>
            <person name="Kuyper T.W."/>
            <person name="Franco-Molano E.A."/>
            <person name="Baroni T.J."/>
            <person name="Aanen D.K."/>
        </authorList>
    </citation>
    <scope>NUCLEOTIDE SEQUENCE</scope>
    <source>
        <strain evidence="1">D49</strain>
    </source>
</reference>
<dbReference type="AlphaFoldDB" id="A0A9P7FRU7"/>
<accession>A0A9P7FRU7</accession>
<dbReference type="OrthoDB" id="3010129at2759"/>
<name>A0A9P7FRU7_9AGAR</name>
<evidence type="ECO:0000313" key="1">
    <source>
        <dbReference type="EMBL" id="KAG5636140.1"/>
    </source>
</evidence>
<evidence type="ECO:0008006" key="3">
    <source>
        <dbReference type="Google" id="ProtNLM"/>
    </source>
</evidence>
<keyword evidence="2" id="KW-1185">Reference proteome</keyword>
<comment type="caution">
    <text evidence="1">The sequence shown here is derived from an EMBL/GenBank/DDBJ whole genome shotgun (WGS) entry which is preliminary data.</text>
</comment>
<gene>
    <name evidence="1" type="ORF">H0H81_008996</name>
</gene>
<dbReference type="Gene3D" id="3.20.20.80">
    <property type="entry name" value="Glycosidases"/>
    <property type="match status" value="1"/>
</dbReference>
<organism evidence="1 2">
    <name type="scientific">Sphagnurus paluster</name>
    <dbReference type="NCBI Taxonomy" id="117069"/>
    <lineage>
        <taxon>Eukaryota</taxon>
        <taxon>Fungi</taxon>
        <taxon>Dikarya</taxon>
        <taxon>Basidiomycota</taxon>
        <taxon>Agaricomycotina</taxon>
        <taxon>Agaricomycetes</taxon>
        <taxon>Agaricomycetidae</taxon>
        <taxon>Agaricales</taxon>
        <taxon>Tricholomatineae</taxon>
        <taxon>Lyophyllaceae</taxon>
        <taxon>Sphagnurus</taxon>
    </lineage>
</organism>